<sequence>MAVRTHALDFWMARAAVLVVAGLQFLLVNDFSWGPRWLAPVIELLLLAPLSMATAWVQTRASRATTEEHFHLVGRSRRLIRRAALGLTILITFMNFVALYFLVRALLGGHAGSAQTLLIDAVNIWVTNVIAFTLWYWSIDRGGPASRGLTSKTYGDFQFPQMVIQDERLKDWSPGFIDYLFLSFTNATAFSPTDTMPLSPRAKLLMMAEASLSLLTIALVAARAVNILA</sequence>
<evidence type="ECO:0000313" key="2">
    <source>
        <dbReference type="EMBL" id="PRD58594.1"/>
    </source>
</evidence>
<proteinExistence type="predicted"/>
<accession>A0A2S9JZ23</accession>
<feature type="transmembrane region" description="Helical" evidence="1">
    <location>
        <begin position="12"/>
        <end position="31"/>
    </location>
</feature>
<name>A0A2S9JZ23_9HYPH</name>
<dbReference type="AlphaFoldDB" id="A0A2S9JZ23"/>
<dbReference type="Proteomes" id="UP000238563">
    <property type="component" value="Unassembled WGS sequence"/>
</dbReference>
<evidence type="ECO:0000256" key="1">
    <source>
        <dbReference type="SAM" id="Phobius"/>
    </source>
</evidence>
<protein>
    <recommendedName>
        <fullName evidence="4">DUF1345 domain-containing protein</fullName>
    </recommendedName>
</protein>
<keyword evidence="1" id="KW-0812">Transmembrane</keyword>
<gene>
    <name evidence="2" type="ORF">C5750_05710</name>
</gene>
<dbReference type="EMBL" id="PVBT01000001">
    <property type="protein sequence ID" value="PRD58594.1"/>
    <property type="molecule type" value="Genomic_DNA"/>
</dbReference>
<dbReference type="OrthoDB" id="5402524at2"/>
<keyword evidence="3" id="KW-1185">Reference proteome</keyword>
<keyword evidence="1" id="KW-0472">Membrane</keyword>
<feature type="transmembrane region" description="Helical" evidence="1">
    <location>
        <begin position="204"/>
        <end position="225"/>
    </location>
</feature>
<keyword evidence="1" id="KW-1133">Transmembrane helix</keyword>
<comment type="caution">
    <text evidence="2">The sequence shown here is derived from an EMBL/GenBank/DDBJ whole genome shotgun (WGS) entry which is preliminary data.</text>
</comment>
<feature type="transmembrane region" description="Helical" evidence="1">
    <location>
        <begin position="115"/>
        <end position="137"/>
    </location>
</feature>
<reference evidence="2 3" key="1">
    <citation type="submission" date="2018-02" db="EMBL/GenBank/DDBJ databases">
        <title>The draft genome of Phyllobacterium myrsinacearum DSM5892.</title>
        <authorList>
            <person name="Li L."/>
            <person name="Liu L."/>
            <person name="Zhang X."/>
            <person name="Wang T."/>
        </authorList>
    </citation>
    <scope>NUCLEOTIDE SEQUENCE [LARGE SCALE GENOMIC DNA]</scope>
    <source>
        <strain evidence="2 3">DSM 5892</strain>
    </source>
</reference>
<evidence type="ECO:0008006" key="4">
    <source>
        <dbReference type="Google" id="ProtNLM"/>
    </source>
</evidence>
<feature type="transmembrane region" description="Helical" evidence="1">
    <location>
        <begin position="37"/>
        <end position="58"/>
    </location>
</feature>
<evidence type="ECO:0000313" key="3">
    <source>
        <dbReference type="Proteomes" id="UP000238563"/>
    </source>
</evidence>
<organism evidence="2 3">
    <name type="scientific">Phyllobacterium myrsinacearum</name>
    <dbReference type="NCBI Taxonomy" id="28101"/>
    <lineage>
        <taxon>Bacteria</taxon>
        <taxon>Pseudomonadati</taxon>
        <taxon>Pseudomonadota</taxon>
        <taxon>Alphaproteobacteria</taxon>
        <taxon>Hyphomicrobiales</taxon>
        <taxon>Phyllobacteriaceae</taxon>
        <taxon>Phyllobacterium</taxon>
    </lineage>
</organism>
<feature type="transmembrane region" description="Helical" evidence="1">
    <location>
        <begin position="79"/>
        <end position="103"/>
    </location>
</feature>